<name>A0A0T7FBI7_NEOGA</name>
<protein>
    <submittedName>
        <fullName evidence="1">Uncharacterized protein</fullName>
    </submittedName>
</protein>
<sequence length="108" mass="11758">MGECLMLTSWGAAILPGSVPALDHYQSAFDAHLDAVAQQRRYSSRLTIVSYAGSTKPQWAAEAETFIAWRDAALDYMFDQLAAVEAGEIAPPTIEEFIGGITPIVWPN</sequence>
<dbReference type="Proteomes" id="UP000046176">
    <property type="component" value="Unassembled WGS sequence"/>
</dbReference>
<gene>
    <name evidence="1" type="ORF">NGAL_HAMBI1145_11470</name>
</gene>
<organism evidence="1 2">
    <name type="scientific">Neorhizobium galegae bv. officinalis</name>
    <dbReference type="NCBI Taxonomy" id="323656"/>
    <lineage>
        <taxon>Bacteria</taxon>
        <taxon>Pseudomonadati</taxon>
        <taxon>Pseudomonadota</taxon>
        <taxon>Alphaproteobacteria</taxon>
        <taxon>Hyphomicrobiales</taxon>
        <taxon>Rhizobiaceae</taxon>
        <taxon>Rhizobium/Agrobacterium group</taxon>
        <taxon>Neorhizobium</taxon>
    </lineage>
</organism>
<accession>A0A0T7FBI7</accession>
<reference evidence="1 2" key="1">
    <citation type="submission" date="2014-08" db="EMBL/GenBank/DDBJ databases">
        <authorList>
            <person name="Chen Y.-H."/>
        </authorList>
    </citation>
    <scope>NUCLEOTIDE SEQUENCE [LARGE SCALE GENOMIC DNA]</scope>
</reference>
<dbReference type="EMBL" id="CCRH01000003">
    <property type="protein sequence ID" value="CDZ32376.1"/>
    <property type="molecule type" value="Genomic_DNA"/>
</dbReference>
<evidence type="ECO:0000313" key="2">
    <source>
        <dbReference type="Proteomes" id="UP000046176"/>
    </source>
</evidence>
<evidence type="ECO:0000313" key="1">
    <source>
        <dbReference type="EMBL" id="CDZ32376.1"/>
    </source>
</evidence>
<dbReference type="AlphaFoldDB" id="A0A0T7FBI7"/>
<proteinExistence type="predicted"/>